<proteinExistence type="predicted"/>
<name>A0A4Y2RNA3_ARAVE</name>
<dbReference type="EMBL" id="BGPR01017747">
    <property type="protein sequence ID" value="GBN77183.1"/>
    <property type="molecule type" value="Genomic_DNA"/>
</dbReference>
<sequence>MSTLLLQTKANFQPKQVILLLFCDRGGLVVRKRLWCRRVPGLKPDSAEDPPCMGPVYQYILSGQAYEAMSRWIRSHRVSKRVLACPASIVVEGAELPLTDDGRYSSIVPHALRQAWGGTSFVVPIFAKYHNTDLHHCFSE</sequence>
<dbReference type="Proteomes" id="UP000499080">
    <property type="component" value="Unassembled WGS sequence"/>
</dbReference>
<dbReference type="AlphaFoldDB" id="A0A4Y2RNA3"/>
<evidence type="ECO:0000313" key="1">
    <source>
        <dbReference type="EMBL" id="GBN77183.1"/>
    </source>
</evidence>
<reference evidence="1 2" key="1">
    <citation type="journal article" date="2019" name="Sci. Rep.">
        <title>Orb-weaving spider Araneus ventricosus genome elucidates the spidroin gene catalogue.</title>
        <authorList>
            <person name="Kono N."/>
            <person name="Nakamura H."/>
            <person name="Ohtoshi R."/>
            <person name="Moran D.A.P."/>
            <person name="Shinohara A."/>
            <person name="Yoshida Y."/>
            <person name="Fujiwara M."/>
            <person name="Mori M."/>
            <person name="Tomita M."/>
            <person name="Arakawa K."/>
        </authorList>
    </citation>
    <scope>NUCLEOTIDE SEQUENCE [LARGE SCALE GENOMIC DNA]</scope>
</reference>
<gene>
    <name evidence="1" type="ORF">AVEN_157047_1</name>
</gene>
<organism evidence="1 2">
    <name type="scientific">Araneus ventricosus</name>
    <name type="common">Orbweaver spider</name>
    <name type="synonym">Epeira ventricosa</name>
    <dbReference type="NCBI Taxonomy" id="182803"/>
    <lineage>
        <taxon>Eukaryota</taxon>
        <taxon>Metazoa</taxon>
        <taxon>Ecdysozoa</taxon>
        <taxon>Arthropoda</taxon>
        <taxon>Chelicerata</taxon>
        <taxon>Arachnida</taxon>
        <taxon>Araneae</taxon>
        <taxon>Araneomorphae</taxon>
        <taxon>Entelegynae</taxon>
        <taxon>Araneoidea</taxon>
        <taxon>Araneidae</taxon>
        <taxon>Araneus</taxon>
    </lineage>
</organism>
<protein>
    <submittedName>
        <fullName evidence="1">Uncharacterized protein</fullName>
    </submittedName>
</protein>
<accession>A0A4Y2RNA3</accession>
<evidence type="ECO:0000313" key="2">
    <source>
        <dbReference type="Proteomes" id="UP000499080"/>
    </source>
</evidence>
<comment type="caution">
    <text evidence="1">The sequence shown here is derived from an EMBL/GenBank/DDBJ whole genome shotgun (WGS) entry which is preliminary data.</text>
</comment>
<keyword evidence="2" id="KW-1185">Reference proteome</keyword>